<dbReference type="InterPro" id="IPR001482">
    <property type="entry name" value="T2SS/T4SS_dom"/>
</dbReference>
<dbReference type="InterPro" id="IPR003593">
    <property type="entry name" value="AAA+_ATPase"/>
</dbReference>
<keyword evidence="4" id="KW-1185">Reference proteome</keyword>
<dbReference type="InterPro" id="IPR050921">
    <property type="entry name" value="T4SS_GSP_E_ATPase"/>
</dbReference>
<dbReference type="SUPFAM" id="SSF52540">
    <property type="entry name" value="P-loop containing nucleoside triphosphate hydrolases"/>
    <property type="match status" value="1"/>
</dbReference>
<organism evidence="3 4">
    <name type="scientific">Bifidobacterium subtile</name>
    <dbReference type="NCBI Taxonomy" id="77635"/>
    <lineage>
        <taxon>Bacteria</taxon>
        <taxon>Bacillati</taxon>
        <taxon>Actinomycetota</taxon>
        <taxon>Actinomycetes</taxon>
        <taxon>Bifidobacteriales</taxon>
        <taxon>Bifidobacteriaceae</taxon>
        <taxon>Bifidobacterium</taxon>
    </lineage>
</organism>
<comment type="caution">
    <text evidence="3">The sequence shown here is derived from an EMBL/GenBank/DDBJ whole genome shotgun (WGS) entry which is preliminary data.</text>
</comment>
<evidence type="ECO:0000259" key="2">
    <source>
        <dbReference type="SMART" id="SM00382"/>
    </source>
</evidence>
<evidence type="ECO:0000313" key="4">
    <source>
        <dbReference type="Proteomes" id="UP000029055"/>
    </source>
</evidence>
<dbReference type="eggNOG" id="COG4962">
    <property type="taxonomic scope" value="Bacteria"/>
</dbReference>
<dbReference type="CDD" id="cd01130">
    <property type="entry name" value="VirB11-like_ATPase"/>
    <property type="match status" value="1"/>
</dbReference>
<dbReference type="PANTHER" id="PTHR30486:SF6">
    <property type="entry name" value="TYPE IV PILUS RETRACTATION ATPASE PILT"/>
    <property type="match status" value="1"/>
</dbReference>
<reference evidence="3 4" key="1">
    <citation type="submission" date="2014-03" db="EMBL/GenBank/DDBJ databases">
        <title>Genomics of Bifidobacteria.</title>
        <authorList>
            <person name="Ventura M."/>
            <person name="Milani C."/>
            <person name="Lugli G.A."/>
        </authorList>
    </citation>
    <scope>NUCLEOTIDE SEQUENCE [LARGE SCALE GENOMIC DNA]</scope>
    <source>
        <strain evidence="3 4">LMG 11597</strain>
    </source>
</reference>
<dbReference type="GO" id="GO:0016887">
    <property type="term" value="F:ATP hydrolysis activity"/>
    <property type="evidence" value="ECO:0007669"/>
    <property type="project" value="InterPro"/>
</dbReference>
<dbReference type="SMART" id="SM00382">
    <property type="entry name" value="AAA"/>
    <property type="match status" value="1"/>
</dbReference>
<comment type="similarity">
    <text evidence="1">Belongs to the GSP E family.</text>
</comment>
<proteinExistence type="inferred from homology"/>
<protein>
    <submittedName>
        <fullName evidence="3">Type IV secretion system protein</fullName>
    </submittedName>
</protein>
<evidence type="ECO:0000313" key="3">
    <source>
        <dbReference type="EMBL" id="KFJ03935.1"/>
    </source>
</evidence>
<feature type="domain" description="AAA+ ATPase" evidence="2">
    <location>
        <begin position="135"/>
        <end position="288"/>
    </location>
</feature>
<dbReference type="EMBL" id="JGZR01000006">
    <property type="protein sequence ID" value="KFJ03935.1"/>
    <property type="molecule type" value="Genomic_DNA"/>
</dbReference>
<dbReference type="OrthoDB" id="9810761at2"/>
<sequence>MTAKSLALGPLEYLTHDASLTDVAVTCDGRVWADYGDGMVQEQPSIPFRSSAVIREYAVQLCAQLGRRLDDACPIADASSVEGVRVHAVIAPVVPQGAAISIRFPGHDRYDLRRLCERGLFPVSWMGTLRGLVRRRANILIAGGTGVGKTTLLKALLGECGPAERIISVEEVRELGELGRGDHVSLMAREANVEGAGAVGLTELVKATLRMRPDRIILGECRGAEIADLLRALNSGHRGGMVTLHADGVERVPPRLIALGLLAGLEPAVLAMLAQDAFDAVLHLERSKQGRYIAQIGDFHAAQGAFAGRTLTRWNGREAPSSTPQWERFSAQWAVGSSEAFGSPA</sequence>
<evidence type="ECO:0000256" key="1">
    <source>
        <dbReference type="ARBA" id="ARBA00006611"/>
    </source>
</evidence>
<gene>
    <name evidence="3" type="ORF">BISU_0411</name>
</gene>
<dbReference type="Gene3D" id="3.30.450.90">
    <property type="match status" value="1"/>
</dbReference>
<dbReference type="Proteomes" id="UP000029055">
    <property type="component" value="Unassembled WGS sequence"/>
</dbReference>
<accession>A0A087E834</accession>
<dbReference type="Gene3D" id="3.40.50.300">
    <property type="entry name" value="P-loop containing nucleotide triphosphate hydrolases"/>
    <property type="match status" value="1"/>
</dbReference>
<dbReference type="PANTHER" id="PTHR30486">
    <property type="entry name" value="TWITCHING MOTILITY PROTEIN PILT"/>
    <property type="match status" value="1"/>
</dbReference>
<dbReference type="RefSeq" id="WP_033502609.1">
    <property type="nucleotide sequence ID" value="NZ_CP062939.1"/>
</dbReference>
<dbReference type="InterPro" id="IPR027417">
    <property type="entry name" value="P-loop_NTPase"/>
</dbReference>
<dbReference type="STRING" id="77635.BISU_0411"/>
<name>A0A087E834_9BIFI</name>
<dbReference type="AlphaFoldDB" id="A0A087E834"/>
<dbReference type="Pfam" id="PF00437">
    <property type="entry name" value="T2SSE"/>
    <property type="match status" value="1"/>
</dbReference>